<dbReference type="PROSITE" id="PS50995">
    <property type="entry name" value="HTH_MARR_2"/>
    <property type="match status" value="1"/>
</dbReference>
<feature type="domain" description="HTH marR-type" evidence="1">
    <location>
        <begin position="13"/>
        <end position="147"/>
    </location>
</feature>
<dbReference type="KEGG" id="tdf:H9L22_14560"/>
<evidence type="ECO:0000313" key="3">
    <source>
        <dbReference type="Proteomes" id="UP000516117"/>
    </source>
</evidence>
<dbReference type="InterPro" id="IPR036390">
    <property type="entry name" value="WH_DNA-bd_sf"/>
</dbReference>
<gene>
    <name evidence="2" type="ORF">H9L22_14560</name>
</gene>
<evidence type="ECO:0000313" key="2">
    <source>
        <dbReference type="EMBL" id="QNP55412.1"/>
    </source>
</evidence>
<dbReference type="AlphaFoldDB" id="A0A7H0H4E6"/>
<reference evidence="2 3" key="1">
    <citation type="submission" date="2020-08" db="EMBL/GenBank/DDBJ databases">
        <title>Genome sequence of Tessaracoccus defluvii JCM 17540T.</title>
        <authorList>
            <person name="Hyun D.-W."/>
            <person name="Bae J.-W."/>
        </authorList>
    </citation>
    <scope>NUCLEOTIDE SEQUENCE [LARGE SCALE GENOMIC DNA]</scope>
    <source>
        <strain evidence="2 3">JCM 17540</strain>
    </source>
</reference>
<dbReference type="EMBL" id="CP060789">
    <property type="protein sequence ID" value="QNP55412.1"/>
    <property type="molecule type" value="Genomic_DNA"/>
</dbReference>
<dbReference type="GO" id="GO:0003700">
    <property type="term" value="F:DNA-binding transcription factor activity"/>
    <property type="evidence" value="ECO:0007669"/>
    <property type="project" value="InterPro"/>
</dbReference>
<dbReference type="InterPro" id="IPR036388">
    <property type="entry name" value="WH-like_DNA-bd_sf"/>
</dbReference>
<dbReference type="Gene3D" id="1.10.10.10">
    <property type="entry name" value="Winged helix-like DNA-binding domain superfamily/Winged helix DNA-binding domain"/>
    <property type="match status" value="1"/>
</dbReference>
<sequence>MAEQASTEHPAPPLSLLALLGQAHDTLEARFNEQLVTSEFADLTAALSRNVLRWVSATDCRASQLALASGVSKQALSLQIAQLERTGYITTGPDPADARAKKVTLTDQGRRAQALVRRIAAEVDDEWHERLGDGWDTFEQQLRRIVDSRRPSPSSGCGAADA</sequence>
<proteinExistence type="predicted"/>
<dbReference type="RefSeq" id="WP_187720543.1">
    <property type="nucleotide sequence ID" value="NZ_BAABBL010000011.1"/>
</dbReference>
<dbReference type="InterPro" id="IPR039422">
    <property type="entry name" value="MarR/SlyA-like"/>
</dbReference>
<dbReference type="InterPro" id="IPR000835">
    <property type="entry name" value="HTH_MarR-typ"/>
</dbReference>
<dbReference type="Proteomes" id="UP000516117">
    <property type="component" value="Chromosome"/>
</dbReference>
<dbReference type="Pfam" id="PF12802">
    <property type="entry name" value="MarR_2"/>
    <property type="match status" value="1"/>
</dbReference>
<protein>
    <submittedName>
        <fullName evidence="2">MarR family transcriptional regulator</fullName>
    </submittedName>
</protein>
<accession>A0A7H0H4E6</accession>
<dbReference type="GO" id="GO:0006950">
    <property type="term" value="P:response to stress"/>
    <property type="evidence" value="ECO:0007669"/>
    <property type="project" value="TreeGrafter"/>
</dbReference>
<dbReference type="PANTHER" id="PTHR33164">
    <property type="entry name" value="TRANSCRIPTIONAL REGULATOR, MARR FAMILY"/>
    <property type="match status" value="1"/>
</dbReference>
<evidence type="ECO:0000259" key="1">
    <source>
        <dbReference type="PROSITE" id="PS50995"/>
    </source>
</evidence>
<keyword evidence="3" id="KW-1185">Reference proteome</keyword>
<name>A0A7H0H4E6_9ACTN</name>
<dbReference type="PANTHER" id="PTHR33164:SF43">
    <property type="entry name" value="HTH-TYPE TRANSCRIPTIONAL REPRESSOR YETL"/>
    <property type="match status" value="1"/>
</dbReference>
<dbReference type="SMART" id="SM00347">
    <property type="entry name" value="HTH_MARR"/>
    <property type="match status" value="1"/>
</dbReference>
<dbReference type="SUPFAM" id="SSF46785">
    <property type="entry name" value="Winged helix' DNA-binding domain"/>
    <property type="match status" value="1"/>
</dbReference>
<organism evidence="2 3">
    <name type="scientific">Tessaracoccus defluvii</name>
    <dbReference type="NCBI Taxonomy" id="1285901"/>
    <lineage>
        <taxon>Bacteria</taxon>
        <taxon>Bacillati</taxon>
        <taxon>Actinomycetota</taxon>
        <taxon>Actinomycetes</taxon>
        <taxon>Propionibacteriales</taxon>
        <taxon>Propionibacteriaceae</taxon>
        <taxon>Tessaracoccus</taxon>
    </lineage>
</organism>